<dbReference type="InterPro" id="IPR036045">
    <property type="entry name" value="Sec1-like_sf"/>
</dbReference>
<proteinExistence type="inferred from homology"/>
<dbReference type="InterPro" id="IPR027482">
    <property type="entry name" value="Sec1-like_dom2"/>
</dbReference>
<organism evidence="2 3">
    <name type="scientific">Trichomonas vaginalis (strain ATCC PRA-98 / G3)</name>
    <dbReference type="NCBI Taxonomy" id="412133"/>
    <lineage>
        <taxon>Eukaryota</taxon>
        <taxon>Metamonada</taxon>
        <taxon>Parabasalia</taxon>
        <taxon>Trichomonadida</taxon>
        <taxon>Trichomonadidae</taxon>
        <taxon>Trichomonas</taxon>
    </lineage>
</organism>
<dbReference type="Gene3D" id="1.25.40.850">
    <property type="match status" value="1"/>
</dbReference>
<evidence type="ECO:0000256" key="1">
    <source>
        <dbReference type="ARBA" id="ARBA00009884"/>
    </source>
</evidence>
<name>A2FXR8_TRIV3</name>
<dbReference type="GO" id="GO:0005773">
    <property type="term" value="C:vacuole"/>
    <property type="evidence" value="ECO:0000318"/>
    <property type="project" value="GO_Central"/>
</dbReference>
<keyword evidence="3" id="KW-1185">Reference proteome</keyword>
<dbReference type="Gene3D" id="3.40.50.1910">
    <property type="match status" value="2"/>
</dbReference>
<gene>
    <name evidence="2" type="ORF">TVAG_446090</name>
</gene>
<dbReference type="Proteomes" id="UP000001542">
    <property type="component" value="Unassembled WGS sequence"/>
</dbReference>
<dbReference type="InterPro" id="IPR043155">
    <property type="entry name" value="VPS33_dom3b"/>
</dbReference>
<reference evidence="2" key="1">
    <citation type="submission" date="2006-10" db="EMBL/GenBank/DDBJ databases">
        <authorList>
            <person name="Amadeo P."/>
            <person name="Zhao Q."/>
            <person name="Wortman J."/>
            <person name="Fraser-Liggett C."/>
            <person name="Carlton J."/>
        </authorList>
    </citation>
    <scope>NUCLEOTIDE SEQUENCE</scope>
    <source>
        <strain evidence="2">G3</strain>
    </source>
</reference>
<dbReference type="AlphaFoldDB" id="A2FXR8"/>
<reference evidence="2" key="2">
    <citation type="journal article" date="2007" name="Science">
        <title>Draft genome sequence of the sexually transmitted pathogen Trichomonas vaginalis.</title>
        <authorList>
            <person name="Carlton J.M."/>
            <person name="Hirt R.P."/>
            <person name="Silva J.C."/>
            <person name="Delcher A.L."/>
            <person name="Schatz M."/>
            <person name="Zhao Q."/>
            <person name="Wortman J.R."/>
            <person name="Bidwell S.L."/>
            <person name="Alsmark U.C.M."/>
            <person name="Besteiro S."/>
            <person name="Sicheritz-Ponten T."/>
            <person name="Noel C.J."/>
            <person name="Dacks J.B."/>
            <person name="Foster P.G."/>
            <person name="Simillion C."/>
            <person name="Van de Peer Y."/>
            <person name="Miranda-Saavedra D."/>
            <person name="Barton G.J."/>
            <person name="Westrop G.D."/>
            <person name="Mueller S."/>
            <person name="Dessi D."/>
            <person name="Fiori P.L."/>
            <person name="Ren Q."/>
            <person name="Paulsen I."/>
            <person name="Zhang H."/>
            <person name="Bastida-Corcuera F.D."/>
            <person name="Simoes-Barbosa A."/>
            <person name="Brown M.T."/>
            <person name="Hayes R.D."/>
            <person name="Mukherjee M."/>
            <person name="Okumura C.Y."/>
            <person name="Schneider R."/>
            <person name="Smith A.J."/>
            <person name="Vanacova S."/>
            <person name="Villalvazo M."/>
            <person name="Haas B.J."/>
            <person name="Pertea M."/>
            <person name="Feldblyum T.V."/>
            <person name="Utterback T.R."/>
            <person name="Shu C.L."/>
            <person name="Osoegawa K."/>
            <person name="de Jong P.J."/>
            <person name="Hrdy I."/>
            <person name="Horvathova L."/>
            <person name="Zubacova Z."/>
            <person name="Dolezal P."/>
            <person name="Malik S.B."/>
            <person name="Logsdon J.M. Jr."/>
            <person name="Henze K."/>
            <person name="Gupta A."/>
            <person name="Wang C.C."/>
            <person name="Dunne R.L."/>
            <person name="Upcroft J.A."/>
            <person name="Upcroft P."/>
            <person name="White O."/>
            <person name="Salzberg S.L."/>
            <person name="Tang P."/>
            <person name="Chiu C.-H."/>
            <person name="Lee Y.-S."/>
            <person name="Embley T.M."/>
            <person name="Coombs G.H."/>
            <person name="Mottram J.C."/>
            <person name="Tachezy J."/>
            <person name="Fraser-Liggett C.M."/>
            <person name="Johnson P.J."/>
        </authorList>
    </citation>
    <scope>NUCLEOTIDE SEQUENCE [LARGE SCALE GENOMIC DNA]</scope>
    <source>
        <strain evidence="2">G3</strain>
    </source>
</reference>
<dbReference type="InParanoid" id="A2FXR8"/>
<dbReference type="eggNOG" id="KOG1302">
    <property type="taxonomic scope" value="Eukaryota"/>
</dbReference>
<dbReference type="EMBL" id="DS114119">
    <property type="protein sequence ID" value="EAX90309.1"/>
    <property type="molecule type" value="Genomic_DNA"/>
</dbReference>
<dbReference type="GO" id="GO:0006886">
    <property type="term" value="P:intracellular protein transport"/>
    <property type="evidence" value="ECO:0000318"/>
    <property type="project" value="GO_Central"/>
</dbReference>
<protein>
    <submittedName>
        <fullName evidence="2">Sec1 family protein</fullName>
    </submittedName>
</protein>
<sequence length="585" mass="66019">MSGKDSPFSQILEQATTEFQQFASSLPKGAIGIYPKKMEGYLLRLINFKVFQKYFAELTDAEGWAPKTPTGCVVAFTPNHPDYLKRILDKFSTAPDYQKHVLIMPRYGERCRNVVKTSGLDGQINIVEFHADMVPVEPYEFLVPAPETFKRLYIDGDIDDLFLISRAIVKIEILHGMFPEVVTFGENSERVSHLIQEMKAQIGLGAFQAHPTFHKIIILDRIVDNMTPLLTQFTYNGVLDETMNPSYGLLNLTDDIKSDKRQIIVSDDDPAFKDIRGMKLPEANAFIAKCGEEMNKITRGEVLKKGMEMAKFKVQAMHAQSLANRKPYFALHLEIMAHLTLAKANDELFNEAIGFELNSILGFEPPLDLANRLIRYDEHWSEALRLYCIASQSRGGLPGNIIIPFRNKLIARFGLSFVKYLEQMEKIGLLTQQRTILFVPIPRAFSFSSSASLFGLLPKNSNQDVVDDFNNKDIGSFYDGYVPLTARLVQQATEGPITKSSYLKAFDALNIKYKVKTVVDQPFAEEPDVKKILVFIIGGMTYSESIAIREIGNRIYSGGVEYYIGSTSIISANRFLKEMCPIMPD</sequence>
<dbReference type="VEuPathDB" id="TrichDB:TVAGG3_1006390"/>
<dbReference type="OMA" id="HLMEMNA"/>
<dbReference type="PANTHER" id="PTHR11679">
    <property type="entry name" value="VESICLE PROTEIN SORTING-ASSOCIATED"/>
    <property type="match status" value="1"/>
</dbReference>
<dbReference type="GO" id="GO:0016192">
    <property type="term" value="P:vesicle-mediated transport"/>
    <property type="evidence" value="ECO:0000318"/>
    <property type="project" value="GO_Central"/>
</dbReference>
<evidence type="ECO:0000313" key="2">
    <source>
        <dbReference type="EMBL" id="EAX90309.1"/>
    </source>
</evidence>
<dbReference type="VEuPathDB" id="TrichDB:TVAG_446090"/>
<dbReference type="Pfam" id="PF00995">
    <property type="entry name" value="Sec1"/>
    <property type="match status" value="1"/>
</dbReference>
<dbReference type="SUPFAM" id="SSF56815">
    <property type="entry name" value="Sec1/munc18-like (SM) proteins"/>
    <property type="match status" value="1"/>
</dbReference>
<evidence type="ECO:0000313" key="3">
    <source>
        <dbReference type="Proteomes" id="UP000001542"/>
    </source>
</evidence>
<dbReference type="GO" id="GO:0033263">
    <property type="term" value="C:CORVET complex"/>
    <property type="evidence" value="ECO:0000318"/>
    <property type="project" value="GO_Central"/>
</dbReference>
<dbReference type="InterPro" id="IPR001619">
    <property type="entry name" value="Sec1-like"/>
</dbReference>
<comment type="similarity">
    <text evidence="1">Belongs to the STXBP/unc-18/SEC1 family.</text>
</comment>
<dbReference type="SMR" id="A2FXR8"/>
<dbReference type="FunCoup" id="A2FXR8">
    <property type="interactions" value="571"/>
</dbReference>
<accession>A2FXR8</accession>
<dbReference type="OrthoDB" id="10262287at2759"/>
<dbReference type="STRING" id="5722.A2FXR8"/>